<dbReference type="RefSeq" id="WP_093962782.1">
    <property type="nucleotide sequence ID" value="NZ_FXYG01000001.1"/>
</dbReference>
<evidence type="ECO:0000313" key="1">
    <source>
        <dbReference type="EMBL" id="SMX36280.1"/>
    </source>
</evidence>
<sequence>MPAKTCTFTVFRDPVERAYSHFLMLKGYIENGVDHPCLASEGDWASGDFADFIASADRNHLLRQLYMFSENFDVDEAVEAVSSLDQVGFLHELGNFLESAQALFSVDLPMRHENRSLSRKNLSAEDLAAFRPHFEPEYEMLTNIRERSG</sequence>
<name>A0A238K070_9RHOB</name>
<dbReference type="EMBL" id="FXYG01000001">
    <property type="protein sequence ID" value="SMX36280.1"/>
    <property type="molecule type" value="Genomic_DNA"/>
</dbReference>
<dbReference type="Proteomes" id="UP000202485">
    <property type="component" value="Unassembled WGS sequence"/>
</dbReference>
<evidence type="ECO:0008006" key="3">
    <source>
        <dbReference type="Google" id="ProtNLM"/>
    </source>
</evidence>
<keyword evidence="2" id="KW-1185">Reference proteome</keyword>
<proteinExistence type="predicted"/>
<evidence type="ECO:0000313" key="2">
    <source>
        <dbReference type="Proteomes" id="UP000202485"/>
    </source>
</evidence>
<dbReference type="InterPro" id="IPR027417">
    <property type="entry name" value="P-loop_NTPase"/>
</dbReference>
<organism evidence="1 2">
    <name type="scientific">Ruegeria arenilitoris</name>
    <dbReference type="NCBI Taxonomy" id="1173585"/>
    <lineage>
        <taxon>Bacteria</taxon>
        <taxon>Pseudomonadati</taxon>
        <taxon>Pseudomonadota</taxon>
        <taxon>Alphaproteobacteria</taxon>
        <taxon>Rhodobacterales</taxon>
        <taxon>Roseobacteraceae</taxon>
        <taxon>Ruegeria</taxon>
    </lineage>
</organism>
<dbReference type="Gene3D" id="3.40.50.300">
    <property type="entry name" value="P-loop containing nucleotide triphosphate hydrolases"/>
    <property type="match status" value="1"/>
</dbReference>
<gene>
    <name evidence="1" type="ORF">RUA8715_01344</name>
</gene>
<accession>A0A238K070</accession>
<protein>
    <recommendedName>
        <fullName evidence="3">Sulfotransferase family protein</fullName>
    </recommendedName>
</protein>
<dbReference type="AlphaFoldDB" id="A0A238K070"/>
<reference evidence="2" key="1">
    <citation type="submission" date="2017-05" db="EMBL/GenBank/DDBJ databases">
        <authorList>
            <person name="Rodrigo-Torres L."/>
            <person name="Arahal R. D."/>
            <person name="Lucena T."/>
        </authorList>
    </citation>
    <scope>NUCLEOTIDE SEQUENCE [LARGE SCALE GENOMIC DNA]</scope>
    <source>
        <strain evidence="2">CECT 8715</strain>
    </source>
</reference>